<feature type="region of interest" description="Disordered" evidence="1">
    <location>
        <begin position="1"/>
        <end position="162"/>
    </location>
</feature>
<dbReference type="RefSeq" id="XP_040603978.1">
    <property type="nucleotide sequence ID" value="XM_040748044.1"/>
</dbReference>
<evidence type="ECO:0000256" key="1">
    <source>
        <dbReference type="SAM" id="MobiDB-lite"/>
    </source>
</evidence>
<organism evidence="2 3">
    <name type="scientific">Mesocricetus auratus</name>
    <name type="common">Golden hamster</name>
    <dbReference type="NCBI Taxonomy" id="10036"/>
    <lineage>
        <taxon>Eukaryota</taxon>
        <taxon>Metazoa</taxon>
        <taxon>Chordata</taxon>
        <taxon>Craniata</taxon>
        <taxon>Vertebrata</taxon>
        <taxon>Euteleostomi</taxon>
        <taxon>Mammalia</taxon>
        <taxon>Eutheria</taxon>
        <taxon>Euarchontoglires</taxon>
        <taxon>Glires</taxon>
        <taxon>Rodentia</taxon>
        <taxon>Myomorpha</taxon>
        <taxon>Muroidea</taxon>
        <taxon>Cricetidae</taxon>
        <taxon>Cricetinae</taxon>
        <taxon>Mesocricetus</taxon>
    </lineage>
</organism>
<feature type="compositionally biased region" description="Acidic residues" evidence="1">
    <location>
        <begin position="7"/>
        <end position="49"/>
    </location>
</feature>
<feature type="compositionally biased region" description="Basic and acidic residues" evidence="1">
    <location>
        <begin position="55"/>
        <end position="65"/>
    </location>
</feature>
<keyword evidence="2" id="KW-1185">Reference proteome</keyword>
<feature type="region of interest" description="Disordered" evidence="1">
    <location>
        <begin position="185"/>
        <end position="242"/>
    </location>
</feature>
<feature type="compositionally biased region" description="Basic and acidic residues" evidence="1">
    <location>
        <begin position="205"/>
        <end position="214"/>
    </location>
</feature>
<dbReference type="Proteomes" id="UP000886700">
    <property type="component" value="Unplaced"/>
</dbReference>
<feature type="compositionally biased region" description="Pro residues" evidence="1">
    <location>
        <begin position="72"/>
        <end position="96"/>
    </location>
</feature>
<feature type="compositionally biased region" description="Basic and acidic residues" evidence="1">
    <location>
        <begin position="223"/>
        <end position="233"/>
    </location>
</feature>
<feature type="compositionally biased region" description="Low complexity" evidence="1">
    <location>
        <begin position="129"/>
        <end position="146"/>
    </location>
</feature>
<accession>A0ABM2XMK7</accession>
<proteinExistence type="predicted"/>
<dbReference type="GeneID" id="121141202"/>
<evidence type="ECO:0000313" key="2">
    <source>
        <dbReference type="Proteomes" id="UP000886700"/>
    </source>
</evidence>
<protein>
    <submittedName>
        <fullName evidence="3">Cleavage and polyadenylation specificity factor subunit 6-like</fullName>
    </submittedName>
</protein>
<reference evidence="3" key="1">
    <citation type="submission" date="2025-08" db="UniProtKB">
        <authorList>
            <consortium name="RefSeq"/>
        </authorList>
    </citation>
    <scope>IDENTIFICATION</scope>
    <source>
        <tissue evidence="3">Liver</tissue>
    </source>
</reference>
<name>A0ABM2XMK7_MESAU</name>
<sequence>MASPLRDEEEEEEEMVVSEEEEEEEEEGDEEEEEVEAADEDDEEEDEEGVLGRGPGHDRGRDRHSPPSCHLFPPPPPPLPPPPPPPPPGKRPPDSPGPSGAAGPGIYGAAEPRRVPGPWPVHTGPAVRAAAALGPGLLPSSAAPLPRRYRGRRRRPGWRALGASCARGPGHLVAAFGGGDFFFTLGGEGAGRKRPWRSQGPLPGRARDRRDPGDRTAAWGEGRVGEGRPRERPSGSAPEGSN</sequence>
<evidence type="ECO:0000313" key="3">
    <source>
        <dbReference type="RefSeq" id="XP_040603978.1"/>
    </source>
</evidence>
<feature type="compositionally biased region" description="Basic residues" evidence="1">
    <location>
        <begin position="147"/>
        <end position="157"/>
    </location>
</feature>
<gene>
    <name evidence="3" type="primary">LOC121141202</name>
</gene>